<evidence type="ECO:0000256" key="13">
    <source>
        <dbReference type="SAM" id="MobiDB-lite"/>
    </source>
</evidence>
<evidence type="ECO:0000256" key="12">
    <source>
        <dbReference type="ARBA" id="ARBA00034003"/>
    </source>
</evidence>
<evidence type="ECO:0000256" key="7">
    <source>
        <dbReference type="ARBA" id="ARBA00022763"/>
    </source>
</evidence>
<evidence type="ECO:0000256" key="11">
    <source>
        <dbReference type="ARBA" id="ARBA00023306"/>
    </source>
</evidence>
<evidence type="ECO:0000313" key="15">
    <source>
        <dbReference type="EMBL" id="MBN8659716.1"/>
    </source>
</evidence>
<evidence type="ECO:0000313" key="16">
    <source>
        <dbReference type="Proteomes" id="UP000664277"/>
    </source>
</evidence>
<dbReference type="InterPro" id="IPR012340">
    <property type="entry name" value="NA-bd_OB-fold"/>
</dbReference>
<keyword evidence="2 15" id="KW-0436">Ligase</keyword>
<evidence type="ECO:0000259" key="14">
    <source>
        <dbReference type="PROSITE" id="PS50160"/>
    </source>
</evidence>
<dbReference type="GO" id="GO:0003677">
    <property type="term" value="F:DNA binding"/>
    <property type="evidence" value="ECO:0007669"/>
    <property type="project" value="InterPro"/>
</dbReference>
<dbReference type="EMBL" id="JAFLCK010000005">
    <property type="protein sequence ID" value="MBN8659716.1"/>
    <property type="molecule type" value="Genomic_DNA"/>
</dbReference>
<keyword evidence="10" id="KW-0234">DNA repair</keyword>
<dbReference type="PROSITE" id="PS50160">
    <property type="entry name" value="DNA_LIGASE_A3"/>
    <property type="match status" value="1"/>
</dbReference>
<sequence length="664" mass="74729">MREFARLFNELDNNTSQEAKLKAMEEYFRSAPAENIVWALYFLSGRKLARVVSSTQLRRFCMQHAGMNLQPWLFQECYDNVGDLAECVSLLLPQNLDLDSEILSIQADEFSSTAKHSQSSLNKQMTLFANDFDYSSVSTELSQLVTFLDRLRGLPEREIFVALSIVYQKFNQTERFLLGKLLTGGFRVGVSEKLVVRALSRFSGLSEAVLHERLISYKPEVQAFQNLISKEGAERSPATPYPFFLAQPLTANLLTANDTPSSSGQASLQAVLEQVAEQLLEDKASENKTSEREPSQDKASENETSADISLLDKTLLDKTLPFSIEWKWDGVRSQLVKRAGQVFIWSRGEELVTETFPEIAKAASVLPDGIVIDGEILAFREGDVLPFAQLQKRLNRKEGSIGACLLDEVPCVFMAFDLLEFEGKDFRLHALEERKQLLQRLLTPGACLDTPSCAGALSPRLRYSPELGPLSLSAAYALRQQSRLMKVEGLMLKRLGSAYGMGRKGGDWWKWKVDPYTVDAVLVAAQRGHGRRASLYSDYTFALWHEGKLVSVAKAYSGLSDEEMKEVDRFVKANTIDKFGPVRSVKPEMVFELAFEAIQLSSRHKSGVAVRFPRILRIRTDKPIEEADTLEFLRELADIQNENREKANSTQTSHLQLNIFESNT</sequence>
<dbReference type="AlphaFoldDB" id="A0A8J7P7P3"/>
<evidence type="ECO:0000256" key="10">
    <source>
        <dbReference type="ARBA" id="ARBA00023204"/>
    </source>
</evidence>
<reference evidence="15" key="1">
    <citation type="submission" date="2021-02" db="EMBL/GenBank/DDBJ databases">
        <title>Genome-Resolved Metagenomics of a Microbial Community Performing Photosynthetic Biological Nutrient Removal.</title>
        <authorList>
            <person name="Mcdaniel E.A."/>
        </authorList>
    </citation>
    <scope>NUCLEOTIDE SEQUENCE</scope>
    <source>
        <strain evidence="15">UWPOB_OBS1</strain>
    </source>
</reference>
<dbReference type="InterPro" id="IPR012308">
    <property type="entry name" value="DNA_ligase_ATP-dep_N"/>
</dbReference>
<proteinExistence type="predicted"/>
<dbReference type="EC" id="6.5.1.1" evidence="1"/>
<evidence type="ECO:0000256" key="4">
    <source>
        <dbReference type="ARBA" id="ARBA00022705"/>
    </source>
</evidence>
<dbReference type="SUPFAM" id="SSF50249">
    <property type="entry name" value="Nucleic acid-binding proteins"/>
    <property type="match status" value="1"/>
</dbReference>
<dbReference type="InterPro" id="IPR012310">
    <property type="entry name" value="DNA_ligase_ATP-dep_cent"/>
</dbReference>
<dbReference type="PANTHER" id="PTHR45674">
    <property type="entry name" value="DNA LIGASE 1/3 FAMILY MEMBER"/>
    <property type="match status" value="1"/>
</dbReference>
<comment type="catalytic activity">
    <reaction evidence="12">
        <text>ATP + (deoxyribonucleotide)n-3'-hydroxyl + 5'-phospho-(deoxyribonucleotide)m = (deoxyribonucleotide)n+m + AMP + diphosphate.</text>
        <dbReference type="EC" id="6.5.1.1"/>
    </reaction>
</comment>
<feature type="domain" description="ATP-dependent DNA ligase family profile" evidence="14">
    <location>
        <begin position="413"/>
        <end position="545"/>
    </location>
</feature>
<keyword evidence="11" id="KW-0131">Cell cycle</keyword>
<keyword evidence="3" id="KW-0132">Cell division</keyword>
<feature type="compositionally biased region" description="Basic and acidic residues" evidence="13">
    <location>
        <begin position="282"/>
        <end position="301"/>
    </location>
</feature>
<dbReference type="Gene3D" id="1.10.3260.10">
    <property type="entry name" value="DNA ligase, ATP-dependent, N-terminal domain"/>
    <property type="match status" value="1"/>
</dbReference>
<dbReference type="CDD" id="cd07972">
    <property type="entry name" value="OBF_DNA_ligase_Arch_LigB"/>
    <property type="match status" value="1"/>
</dbReference>
<keyword evidence="4" id="KW-0235">DNA replication</keyword>
<dbReference type="Gene3D" id="2.40.50.140">
    <property type="entry name" value="Nucleic acid-binding proteins"/>
    <property type="match status" value="1"/>
</dbReference>
<dbReference type="InterPro" id="IPR012309">
    <property type="entry name" value="DNA_ligase_ATP-dep_C"/>
</dbReference>
<dbReference type="GO" id="GO:0046872">
    <property type="term" value="F:metal ion binding"/>
    <property type="evidence" value="ECO:0007669"/>
    <property type="project" value="UniProtKB-KW"/>
</dbReference>
<dbReference type="Pfam" id="PF04679">
    <property type="entry name" value="DNA_ligase_A_C"/>
    <property type="match status" value="1"/>
</dbReference>
<evidence type="ECO:0000256" key="8">
    <source>
        <dbReference type="ARBA" id="ARBA00022840"/>
    </source>
</evidence>
<dbReference type="Gene3D" id="3.30.470.30">
    <property type="entry name" value="DNA ligase/mRNA capping enzyme"/>
    <property type="match status" value="1"/>
</dbReference>
<dbReference type="InterPro" id="IPR050191">
    <property type="entry name" value="ATP-dep_DNA_ligase"/>
</dbReference>
<dbReference type="Proteomes" id="UP000664277">
    <property type="component" value="Unassembled WGS sequence"/>
</dbReference>
<dbReference type="GO" id="GO:0003910">
    <property type="term" value="F:DNA ligase (ATP) activity"/>
    <property type="evidence" value="ECO:0007669"/>
    <property type="project" value="UniProtKB-EC"/>
</dbReference>
<comment type="caution">
    <text evidence="15">The sequence shown here is derived from an EMBL/GenBank/DDBJ whole genome shotgun (WGS) entry which is preliminary data.</text>
</comment>
<organism evidence="15 16">
    <name type="scientific">Candidatus Obscuribacter phosphatis</name>
    <dbReference type="NCBI Taxonomy" id="1906157"/>
    <lineage>
        <taxon>Bacteria</taxon>
        <taxon>Bacillati</taxon>
        <taxon>Candidatus Melainabacteria</taxon>
        <taxon>Candidatus Obscuribacterales</taxon>
        <taxon>Candidatus Obscuribacteraceae</taxon>
        <taxon>Candidatus Obscuribacter</taxon>
    </lineage>
</organism>
<keyword evidence="7" id="KW-0227">DNA damage</keyword>
<evidence type="ECO:0000256" key="3">
    <source>
        <dbReference type="ARBA" id="ARBA00022618"/>
    </source>
</evidence>
<dbReference type="SUPFAM" id="SSF56091">
    <property type="entry name" value="DNA ligase/mRNA capping enzyme, catalytic domain"/>
    <property type="match status" value="1"/>
</dbReference>
<gene>
    <name evidence="15" type="ORF">J0M35_05095</name>
</gene>
<keyword evidence="9" id="KW-0233">DNA recombination</keyword>
<protein>
    <recommendedName>
        <fullName evidence="1">DNA ligase (ATP)</fullName>
        <ecNumber evidence="1">6.5.1.1</ecNumber>
    </recommendedName>
</protein>
<evidence type="ECO:0000256" key="2">
    <source>
        <dbReference type="ARBA" id="ARBA00022598"/>
    </source>
</evidence>
<evidence type="ECO:0000256" key="1">
    <source>
        <dbReference type="ARBA" id="ARBA00012727"/>
    </source>
</evidence>
<dbReference type="GO" id="GO:0006281">
    <property type="term" value="P:DNA repair"/>
    <property type="evidence" value="ECO:0007669"/>
    <property type="project" value="UniProtKB-KW"/>
</dbReference>
<dbReference type="Pfam" id="PF01068">
    <property type="entry name" value="DNA_ligase_A_M"/>
    <property type="match status" value="1"/>
</dbReference>
<name>A0A8J7P7P3_9BACT</name>
<dbReference type="PANTHER" id="PTHR45674:SF13">
    <property type="entry name" value="DNA LIGASE-RELATED"/>
    <property type="match status" value="1"/>
</dbReference>
<keyword evidence="5" id="KW-0479">Metal-binding</keyword>
<evidence type="ECO:0000256" key="6">
    <source>
        <dbReference type="ARBA" id="ARBA00022741"/>
    </source>
</evidence>
<dbReference type="GO" id="GO:0051301">
    <property type="term" value="P:cell division"/>
    <property type="evidence" value="ECO:0007669"/>
    <property type="project" value="UniProtKB-KW"/>
</dbReference>
<evidence type="ECO:0000256" key="9">
    <source>
        <dbReference type="ARBA" id="ARBA00023172"/>
    </source>
</evidence>
<keyword evidence="6" id="KW-0547">Nucleotide-binding</keyword>
<feature type="region of interest" description="Disordered" evidence="13">
    <location>
        <begin position="282"/>
        <end position="305"/>
    </location>
</feature>
<dbReference type="GO" id="GO:0006260">
    <property type="term" value="P:DNA replication"/>
    <property type="evidence" value="ECO:0007669"/>
    <property type="project" value="UniProtKB-KW"/>
</dbReference>
<dbReference type="InterPro" id="IPR026333">
    <property type="entry name" value="ATP_dep_DNA_lig_pp_1105_fam"/>
</dbReference>
<accession>A0A8J7P7P3</accession>
<dbReference type="NCBIfam" id="TIGR04120">
    <property type="entry name" value="DNA_lig_bact"/>
    <property type="match status" value="1"/>
</dbReference>
<dbReference type="GO" id="GO:0006310">
    <property type="term" value="P:DNA recombination"/>
    <property type="evidence" value="ECO:0007669"/>
    <property type="project" value="UniProtKB-KW"/>
</dbReference>
<dbReference type="GO" id="GO:0005524">
    <property type="term" value="F:ATP binding"/>
    <property type="evidence" value="ECO:0007669"/>
    <property type="project" value="UniProtKB-KW"/>
</dbReference>
<dbReference type="Pfam" id="PF04675">
    <property type="entry name" value="DNA_ligase_A_N"/>
    <property type="match status" value="1"/>
</dbReference>
<evidence type="ECO:0000256" key="5">
    <source>
        <dbReference type="ARBA" id="ARBA00022723"/>
    </source>
</evidence>
<dbReference type="InterPro" id="IPR036599">
    <property type="entry name" value="DNA_ligase_N_sf"/>
</dbReference>
<keyword evidence="8" id="KW-0067">ATP-binding</keyword>